<gene>
    <name evidence="3" type="ORF">CAL19_01820</name>
</gene>
<evidence type="ECO:0000313" key="4">
    <source>
        <dbReference type="Proteomes" id="UP000216947"/>
    </source>
</evidence>
<dbReference type="CDD" id="cd07012">
    <property type="entry name" value="PBP2_Bug_TTT"/>
    <property type="match status" value="1"/>
</dbReference>
<dbReference type="Gene3D" id="3.40.190.10">
    <property type="entry name" value="Periplasmic binding protein-like II"/>
    <property type="match status" value="1"/>
</dbReference>
<name>A0A261RT89_9BORD</name>
<evidence type="ECO:0000256" key="1">
    <source>
        <dbReference type="ARBA" id="ARBA00006987"/>
    </source>
</evidence>
<dbReference type="Pfam" id="PF03401">
    <property type="entry name" value="TctC"/>
    <property type="match status" value="1"/>
</dbReference>
<dbReference type="EMBL" id="NEVK01000001">
    <property type="protein sequence ID" value="OZI27493.1"/>
    <property type="molecule type" value="Genomic_DNA"/>
</dbReference>
<comment type="caution">
    <text evidence="3">The sequence shown here is derived from an EMBL/GenBank/DDBJ whole genome shotgun (WGS) entry which is preliminary data.</text>
</comment>
<dbReference type="SUPFAM" id="SSF53850">
    <property type="entry name" value="Periplasmic binding protein-like II"/>
    <property type="match status" value="1"/>
</dbReference>
<dbReference type="PANTHER" id="PTHR42928">
    <property type="entry name" value="TRICARBOXYLATE-BINDING PROTEIN"/>
    <property type="match status" value="1"/>
</dbReference>
<dbReference type="Proteomes" id="UP000216947">
    <property type="component" value="Unassembled WGS sequence"/>
</dbReference>
<dbReference type="AlphaFoldDB" id="A0A261RT89"/>
<sequence>MQKQVRSGPGAARRQALKFLAWPAAAVAALALGAQPAYAADNWPTKPIVLIVPFAAGGTTDLLARLVADGLSKGLKQNVVVENKPGAGANIGAAEVARAAPDGYTLLMGTPGPLAINPYVYSQMPFDPAKDFTAVSYVADVPNVILANPATGLKNISDLLARAKEKPGQLNWGSPGVGSTGHIQLELLKHLSGVDIAHVPYKGASQASADLIAGHIELAGDNVPTALANIRAGKLVALGVASNDELEVLPGVRPVREAVPGYLLPSWFVIVAPAGTPQPVVDKISGVIDAFEKEPATIEKFRALGAVPVGGPAERLAKHLKAEQARYGDVLKNIQGTSK</sequence>
<comment type="similarity">
    <text evidence="1">Belongs to the UPF0065 (bug) family.</text>
</comment>
<proteinExistence type="inferred from homology"/>
<dbReference type="RefSeq" id="WP_094795847.1">
    <property type="nucleotide sequence ID" value="NZ_NEVK01000001.1"/>
</dbReference>
<reference evidence="4" key="1">
    <citation type="submission" date="2017-05" db="EMBL/GenBank/DDBJ databases">
        <title>Complete and WGS of Bordetella genogroups.</title>
        <authorList>
            <person name="Spilker T."/>
            <person name="Lipuma J."/>
        </authorList>
    </citation>
    <scope>NUCLEOTIDE SEQUENCE [LARGE SCALE GENOMIC DNA]</scope>
    <source>
        <strain evidence="4">AU18089</strain>
    </source>
</reference>
<dbReference type="PROSITE" id="PS51318">
    <property type="entry name" value="TAT"/>
    <property type="match status" value="1"/>
</dbReference>
<keyword evidence="2" id="KW-0732">Signal</keyword>
<dbReference type="PIRSF" id="PIRSF017082">
    <property type="entry name" value="YflP"/>
    <property type="match status" value="1"/>
</dbReference>
<feature type="chain" id="PRO_5012424289" evidence="2">
    <location>
        <begin position="40"/>
        <end position="339"/>
    </location>
</feature>
<keyword evidence="4" id="KW-1185">Reference proteome</keyword>
<organism evidence="3 4">
    <name type="scientific">Bordetella genomosp. 7</name>
    <dbReference type="NCBI Taxonomy" id="1416805"/>
    <lineage>
        <taxon>Bacteria</taxon>
        <taxon>Pseudomonadati</taxon>
        <taxon>Pseudomonadota</taxon>
        <taxon>Betaproteobacteria</taxon>
        <taxon>Burkholderiales</taxon>
        <taxon>Alcaligenaceae</taxon>
        <taxon>Bordetella</taxon>
    </lineage>
</organism>
<dbReference type="InterPro" id="IPR005064">
    <property type="entry name" value="BUG"/>
</dbReference>
<dbReference type="InterPro" id="IPR042100">
    <property type="entry name" value="Bug_dom1"/>
</dbReference>
<dbReference type="Gene3D" id="3.40.190.150">
    <property type="entry name" value="Bordetella uptake gene, domain 1"/>
    <property type="match status" value="1"/>
</dbReference>
<evidence type="ECO:0000313" key="3">
    <source>
        <dbReference type="EMBL" id="OZI27493.1"/>
    </source>
</evidence>
<accession>A0A261RT89</accession>
<feature type="signal peptide" evidence="2">
    <location>
        <begin position="1"/>
        <end position="39"/>
    </location>
</feature>
<evidence type="ECO:0000256" key="2">
    <source>
        <dbReference type="SAM" id="SignalP"/>
    </source>
</evidence>
<protein>
    <submittedName>
        <fullName evidence="3">ABC transporter substrate-binding protein</fullName>
    </submittedName>
</protein>
<dbReference type="InterPro" id="IPR006311">
    <property type="entry name" value="TAT_signal"/>
</dbReference>
<dbReference type="PANTHER" id="PTHR42928:SF5">
    <property type="entry name" value="BLR1237 PROTEIN"/>
    <property type="match status" value="1"/>
</dbReference>